<protein>
    <submittedName>
        <fullName evidence="2">Uncharacterized protein</fullName>
    </submittedName>
</protein>
<accession>A0A0V1CSH7</accession>
<dbReference type="EMBL" id="JYDI01000109">
    <property type="protein sequence ID" value="KRY52223.1"/>
    <property type="molecule type" value="Genomic_DNA"/>
</dbReference>
<evidence type="ECO:0000313" key="2">
    <source>
        <dbReference type="EMBL" id="KRY52223.1"/>
    </source>
</evidence>
<keyword evidence="1" id="KW-1133">Transmembrane helix</keyword>
<keyword evidence="1" id="KW-0472">Membrane</keyword>
<organism evidence="2 3">
    <name type="scientific">Trichinella britovi</name>
    <name type="common">Parasitic roundworm</name>
    <dbReference type="NCBI Taxonomy" id="45882"/>
    <lineage>
        <taxon>Eukaryota</taxon>
        <taxon>Metazoa</taxon>
        <taxon>Ecdysozoa</taxon>
        <taxon>Nematoda</taxon>
        <taxon>Enoplea</taxon>
        <taxon>Dorylaimia</taxon>
        <taxon>Trichinellida</taxon>
        <taxon>Trichinellidae</taxon>
        <taxon>Trichinella</taxon>
    </lineage>
</organism>
<evidence type="ECO:0000313" key="3">
    <source>
        <dbReference type="Proteomes" id="UP000054653"/>
    </source>
</evidence>
<feature type="transmembrane region" description="Helical" evidence="1">
    <location>
        <begin position="35"/>
        <end position="53"/>
    </location>
</feature>
<dbReference type="AlphaFoldDB" id="A0A0V1CSH7"/>
<reference evidence="2 3" key="1">
    <citation type="submission" date="2015-01" db="EMBL/GenBank/DDBJ databases">
        <title>Evolution of Trichinella species and genotypes.</title>
        <authorList>
            <person name="Korhonen P.K."/>
            <person name="Edoardo P."/>
            <person name="Giuseppe L.R."/>
            <person name="Gasser R.B."/>
        </authorList>
    </citation>
    <scope>NUCLEOTIDE SEQUENCE [LARGE SCALE GENOMIC DNA]</scope>
    <source>
        <strain evidence="2">ISS120</strain>
    </source>
</reference>
<gene>
    <name evidence="2" type="ORF">T03_1368</name>
</gene>
<proteinExistence type="predicted"/>
<evidence type="ECO:0000256" key="1">
    <source>
        <dbReference type="SAM" id="Phobius"/>
    </source>
</evidence>
<sequence length="69" mass="7858">MASEFGGLPFSIHQEEFLPESNILSIMKQGTMTKISLLEISTFFASYIFALIIDNCIQRTIWNCLLVLE</sequence>
<dbReference type="Proteomes" id="UP000054653">
    <property type="component" value="Unassembled WGS sequence"/>
</dbReference>
<name>A0A0V1CSH7_TRIBR</name>
<keyword evidence="1" id="KW-0812">Transmembrane</keyword>
<comment type="caution">
    <text evidence="2">The sequence shown here is derived from an EMBL/GenBank/DDBJ whole genome shotgun (WGS) entry which is preliminary data.</text>
</comment>
<keyword evidence="3" id="KW-1185">Reference proteome</keyword>